<accession>A0A2P2E084</accession>
<evidence type="ECO:0000313" key="3">
    <source>
        <dbReference type="Proteomes" id="UP000245133"/>
    </source>
</evidence>
<comment type="caution">
    <text evidence="2">The sequence shown here is derived from an EMBL/GenBank/DDBJ whole genome shotgun (WGS) entry which is preliminary data.</text>
</comment>
<proteinExistence type="predicted"/>
<dbReference type="AlphaFoldDB" id="A0A2P2E084"/>
<feature type="region of interest" description="Disordered" evidence="1">
    <location>
        <begin position="43"/>
        <end position="64"/>
    </location>
</feature>
<protein>
    <submittedName>
        <fullName evidence="2">Uncharacterized protein</fullName>
    </submittedName>
</protein>
<keyword evidence="3" id="KW-1185">Reference proteome</keyword>
<gene>
    <name evidence="2" type="ORF">LPTSP4_18140</name>
</gene>
<evidence type="ECO:0000313" key="2">
    <source>
        <dbReference type="EMBL" id="GBF50289.1"/>
    </source>
</evidence>
<reference evidence="2 3" key="1">
    <citation type="submission" date="2018-02" db="EMBL/GenBank/DDBJ databases">
        <title>Novel Leptospira species isolated from soil and water in Japan.</title>
        <authorList>
            <person name="Nakao R."/>
            <person name="Masuzawa T."/>
        </authorList>
    </citation>
    <scope>NUCLEOTIDE SEQUENCE [LARGE SCALE GENOMIC DNA]</scope>
    <source>
        <strain evidence="2 3">YH101</strain>
    </source>
</reference>
<organism evidence="2 3">
    <name type="scientific">Leptospira ryugenii</name>
    <dbReference type="NCBI Taxonomy" id="1917863"/>
    <lineage>
        <taxon>Bacteria</taxon>
        <taxon>Pseudomonadati</taxon>
        <taxon>Spirochaetota</taxon>
        <taxon>Spirochaetia</taxon>
        <taxon>Leptospirales</taxon>
        <taxon>Leptospiraceae</taxon>
        <taxon>Leptospira</taxon>
    </lineage>
</organism>
<dbReference type="EMBL" id="BFBB01000004">
    <property type="protein sequence ID" value="GBF50289.1"/>
    <property type="molecule type" value="Genomic_DNA"/>
</dbReference>
<evidence type="ECO:0000256" key="1">
    <source>
        <dbReference type="SAM" id="MobiDB-lite"/>
    </source>
</evidence>
<name>A0A2P2E084_9LEPT</name>
<sequence>MKLIFLTLLIIFLIRLVARILTIPARIQHESDNTRFYVYRGEEPKPGKNIKEKDISDKGRIVED</sequence>
<dbReference type="Proteomes" id="UP000245133">
    <property type="component" value="Unassembled WGS sequence"/>
</dbReference>